<reference evidence="1" key="1">
    <citation type="journal article" date="2011" name="Phytopathology">
        <title>Grapevine leafroll-associated virus 1 Occurs as Genetically Diverse Populations.</title>
        <authorList>
            <person name="Alabi O.J."/>
            <person name="Al Rwahnih M."/>
            <person name="Karthikeyan G."/>
            <person name="Poojari S."/>
            <person name="Fuchs M."/>
            <person name="Rowhani A."/>
            <person name="Naidu R.A."/>
        </authorList>
    </citation>
    <scope>NUCLEOTIDE SEQUENCE</scope>
    <source>
        <strain evidence="1">CA21</strain>
    </source>
</reference>
<keyword evidence="1" id="KW-0946">Virion</keyword>
<name>G9DAE2_9CLOS</name>
<feature type="non-terminal residue" evidence="1">
    <location>
        <position position="116"/>
    </location>
</feature>
<dbReference type="EMBL" id="JF811806">
    <property type="protein sequence ID" value="AET98974.1"/>
    <property type="molecule type" value="Genomic_RNA"/>
</dbReference>
<organism evidence="1">
    <name type="scientific">Grapevine leafroll-associated virus 1</name>
    <dbReference type="NCBI Taxonomy" id="47985"/>
    <lineage>
        <taxon>Viruses</taxon>
        <taxon>Riboviria</taxon>
        <taxon>Orthornavirae</taxon>
        <taxon>Kitrinoviricota</taxon>
        <taxon>Alsuviricetes</taxon>
        <taxon>Martellivirales</taxon>
        <taxon>Closteroviridae</taxon>
        <taxon>Ampelovirus</taxon>
        <taxon>Ampelovirus univitis</taxon>
    </lineage>
</organism>
<accession>G9DAE2</accession>
<keyword evidence="1" id="KW-0167">Capsid protein</keyword>
<gene>
    <name evidence="1" type="primary">CPd2</name>
</gene>
<sequence>DSINSTKGWIPTEISRDLWNYLNLEISLILSKKKVVPAASFKEINLPGLGKVLINGPFRSELEIIFPVIDNNFLFLENNSPEINQFEGLFPESKVKVDDGNELLENFKWAGNRSNE</sequence>
<proteinExistence type="predicted"/>
<evidence type="ECO:0000313" key="1">
    <source>
        <dbReference type="EMBL" id="AET98974.1"/>
    </source>
</evidence>
<dbReference type="GO" id="GO:0019028">
    <property type="term" value="C:viral capsid"/>
    <property type="evidence" value="ECO:0007669"/>
    <property type="project" value="UniProtKB-KW"/>
</dbReference>
<feature type="non-terminal residue" evidence="1">
    <location>
        <position position="1"/>
    </location>
</feature>
<protein>
    <submittedName>
        <fullName evidence="1">Coat protein diverged copy 2</fullName>
    </submittedName>
</protein>